<protein>
    <submittedName>
        <fullName evidence="9">Zinc finger protein 235</fullName>
    </submittedName>
</protein>
<evidence type="ECO:0000256" key="1">
    <source>
        <dbReference type="ARBA" id="ARBA00004123"/>
    </source>
</evidence>
<sequence length="54" mass="6008">CSQCGKGFRHSSALICHQCVQSGERPYACAECGKCFSRTADLDIHRRIHTGERP</sequence>
<name>A0AAW3DNM3_9AVES</name>
<gene>
    <name evidence="9" type="ORF">N339_09041</name>
</gene>
<dbReference type="Proteomes" id="UP000053149">
    <property type="component" value="Unassembled WGS sequence"/>
</dbReference>
<dbReference type="PANTHER" id="PTHR23226:SF416">
    <property type="entry name" value="FI01424P"/>
    <property type="match status" value="1"/>
</dbReference>
<dbReference type="EMBL" id="JMFR01083252">
    <property type="protein sequence ID" value="KFV01475.1"/>
    <property type="molecule type" value="Genomic_DNA"/>
</dbReference>
<feature type="domain" description="C2H2-type" evidence="8">
    <location>
        <begin position="1"/>
        <end position="26"/>
    </location>
</feature>
<evidence type="ECO:0000259" key="8">
    <source>
        <dbReference type="PROSITE" id="PS50157"/>
    </source>
</evidence>
<keyword evidence="4 7" id="KW-0863">Zinc-finger</keyword>
<evidence type="ECO:0000256" key="7">
    <source>
        <dbReference type="PROSITE-ProRule" id="PRU00042"/>
    </source>
</evidence>
<dbReference type="Pfam" id="PF00096">
    <property type="entry name" value="zf-C2H2"/>
    <property type="match status" value="1"/>
</dbReference>
<dbReference type="PROSITE" id="PS00028">
    <property type="entry name" value="ZINC_FINGER_C2H2_1"/>
    <property type="match status" value="1"/>
</dbReference>
<dbReference type="PANTHER" id="PTHR23226">
    <property type="entry name" value="ZINC FINGER AND SCAN DOMAIN-CONTAINING"/>
    <property type="match status" value="1"/>
</dbReference>
<evidence type="ECO:0000256" key="4">
    <source>
        <dbReference type="ARBA" id="ARBA00022771"/>
    </source>
</evidence>
<dbReference type="InterPro" id="IPR013087">
    <property type="entry name" value="Znf_C2H2_type"/>
</dbReference>
<keyword evidence="2" id="KW-0479">Metal-binding</keyword>
<evidence type="ECO:0000256" key="6">
    <source>
        <dbReference type="ARBA" id="ARBA00023242"/>
    </source>
</evidence>
<feature type="domain" description="C2H2-type" evidence="8">
    <location>
        <begin position="27"/>
        <end position="54"/>
    </location>
</feature>
<feature type="non-terminal residue" evidence="9">
    <location>
        <position position="1"/>
    </location>
</feature>
<evidence type="ECO:0000313" key="9">
    <source>
        <dbReference type="EMBL" id="KFV01475.1"/>
    </source>
</evidence>
<dbReference type="AlphaFoldDB" id="A0AAW3DNM3"/>
<evidence type="ECO:0000256" key="2">
    <source>
        <dbReference type="ARBA" id="ARBA00022723"/>
    </source>
</evidence>
<keyword evidence="3" id="KW-0677">Repeat</keyword>
<accession>A0AAW3DNM3</accession>
<dbReference type="PROSITE" id="PS50157">
    <property type="entry name" value="ZINC_FINGER_C2H2_2"/>
    <property type="match status" value="2"/>
</dbReference>
<evidence type="ECO:0000256" key="3">
    <source>
        <dbReference type="ARBA" id="ARBA00022737"/>
    </source>
</evidence>
<dbReference type="GO" id="GO:0000978">
    <property type="term" value="F:RNA polymerase II cis-regulatory region sequence-specific DNA binding"/>
    <property type="evidence" value="ECO:0007669"/>
    <property type="project" value="TreeGrafter"/>
</dbReference>
<dbReference type="GO" id="GO:0008270">
    <property type="term" value="F:zinc ion binding"/>
    <property type="evidence" value="ECO:0007669"/>
    <property type="project" value="UniProtKB-KW"/>
</dbReference>
<dbReference type="FunFam" id="3.30.160.60:FF:001730">
    <property type="entry name" value="zinc finger protein 660"/>
    <property type="match status" value="1"/>
</dbReference>
<dbReference type="Gene3D" id="3.30.160.60">
    <property type="entry name" value="Classic Zinc Finger"/>
    <property type="match status" value="2"/>
</dbReference>
<keyword evidence="6" id="KW-0539">Nucleus</keyword>
<dbReference type="InterPro" id="IPR036236">
    <property type="entry name" value="Znf_C2H2_sf"/>
</dbReference>
<evidence type="ECO:0000256" key="5">
    <source>
        <dbReference type="ARBA" id="ARBA00022833"/>
    </source>
</evidence>
<dbReference type="GO" id="GO:0005634">
    <property type="term" value="C:nucleus"/>
    <property type="evidence" value="ECO:0007669"/>
    <property type="project" value="UniProtKB-SubCell"/>
</dbReference>
<keyword evidence="10" id="KW-1185">Reference proteome</keyword>
<reference evidence="9 10" key="1">
    <citation type="journal article" date="2014" name="Science">
        <title>Comparative genomics reveals insights into avian genome evolution and adaptation.</title>
        <authorList>
            <consortium name="Avian Genome Consortium"/>
            <person name="Zhang G."/>
            <person name="Li C."/>
            <person name="Li Q."/>
            <person name="Li B."/>
            <person name="Larkin D.M."/>
            <person name="Lee C."/>
            <person name="Storz J.F."/>
            <person name="Antunes A."/>
            <person name="Greenwold M.J."/>
            <person name="Meredith R.W."/>
            <person name="Odeen A."/>
            <person name="Cui J."/>
            <person name="Zhou Q."/>
            <person name="Xu L."/>
            <person name="Pan H."/>
            <person name="Wang Z."/>
            <person name="Jin L."/>
            <person name="Zhang P."/>
            <person name="Hu H."/>
            <person name="Yang W."/>
            <person name="Hu J."/>
            <person name="Xiao J."/>
            <person name="Yang Z."/>
            <person name="Liu Y."/>
            <person name="Xie Q."/>
            <person name="Yu H."/>
            <person name="Lian J."/>
            <person name="Wen P."/>
            <person name="Zhang F."/>
            <person name="Li H."/>
            <person name="Zeng Y."/>
            <person name="Xiong Z."/>
            <person name="Liu S."/>
            <person name="Zhou L."/>
            <person name="Huang Z."/>
            <person name="An N."/>
            <person name="Wang J."/>
            <person name="Zheng Q."/>
            <person name="Xiong Y."/>
            <person name="Wang G."/>
            <person name="Wang B."/>
            <person name="Wang J."/>
            <person name="Fan Y."/>
            <person name="da Fonseca R.R."/>
            <person name="Alfaro-Nunez A."/>
            <person name="Schubert M."/>
            <person name="Orlando L."/>
            <person name="Mourier T."/>
            <person name="Howard J.T."/>
            <person name="Ganapathy G."/>
            <person name="Pfenning A."/>
            <person name="Whitney O."/>
            <person name="Rivas M.V."/>
            <person name="Hara E."/>
            <person name="Smith J."/>
            <person name="Farre M."/>
            <person name="Narayan J."/>
            <person name="Slavov G."/>
            <person name="Romanov M.N."/>
            <person name="Borges R."/>
            <person name="Machado J.P."/>
            <person name="Khan I."/>
            <person name="Springer M.S."/>
            <person name="Gatesy J."/>
            <person name="Hoffmann F.G."/>
            <person name="Opazo J.C."/>
            <person name="Hastad O."/>
            <person name="Sawyer R.H."/>
            <person name="Kim H."/>
            <person name="Kim K.W."/>
            <person name="Kim H.J."/>
            <person name="Cho S."/>
            <person name="Li N."/>
            <person name="Huang Y."/>
            <person name="Bruford M.W."/>
            <person name="Zhan X."/>
            <person name="Dixon A."/>
            <person name="Bertelsen M.F."/>
            <person name="Derryberry E."/>
            <person name="Warren W."/>
            <person name="Wilson R.K."/>
            <person name="Li S."/>
            <person name="Ray D.A."/>
            <person name="Green R.E."/>
            <person name="O'Brien S.J."/>
            <person name="Griffin D."/>
            <person name="Johnson W.E."/>
            <person name="Haussler D."/>
            <person name="Ryder O.A."/>
            <person name="Willerslev E."/>
            <person name="Graves G.R."/>
            <person name="Alstrom P."/>
            <person name="Fjeldsa J."/>
            <person name="Mindell D.P."/>
            <person name="Edwards S.V."/>
            <person name="Braun E.L."/>
            <person name="Rahbek C."/>
            <person name="Burt D.W."/>
            <person name="Houde P."/>
            <person name="Zhang Y."/>
            <person name="Yang H."/>
            <person name="Wang J."/>
            <person name="Jarvis E.D."/>
            <person name="Gilbert M.T."/>
            <person name="Wang J."/>
        </authorList>
    </citation>
    <scope>NUCLEOTIDE SEQUENCE [LARGE SCALE GENOMIC DNA]</scope>
    <source>
        <strain evidence="9">BGI_N339</strain>
    </source>
</reference>
<evidence type="ECO:0000313" key="10">
    <source>
        <dbReference type="Proteomes" id="UP000053149"/>
    </source>
</evidence>
<comment type="caution">
    <text evidence="9">The sequence shown here is derived from an EMBL/GenBank/DDBJ whole genome shotgun (WGS) entry which is preliminary data.</text>
</comment>
<dbReference type="GO" id="GO:0000981">
    <property type="term" value="F:DNA-binding transcription factor activity, RNA polymerase II-specific"/>
    <property type="evidence" value="ECO:0007669"/>
    <property type="project" value="TreeGrafter"/>
</dbReference>
<proteinExistence type="predicted"/>
<organism evidence="9 10">
    <name type="scientific">Pterocles gutturalis</name>
    <name type="common">yellow-throated sandgrouse</name>
    <dbReference type="NCBI Taxonomy" id="240206"/>
    <lineage>
        <taxon>Eukaryota</taxon>
        <taxon>Metazoa</taxon>
        <taxon>Chordata</taxon>
        <taxon>Craniata</taxon>
        <taxon>Vertebrata</taxon>
        <taxon>Euteleostomi</taxon>
        <taxon>Archelosauria</taxon>
        <taxon>Archosauria</taxon>
        <taxon>Dinosauria</taxon>
        <taxon>Saurischia</taxon>
        <taxon>Theropoda</taxon>
        <taxon>Coelurosauria</taxon>
        <taxon>Aves</taxon>
        <taxon>Neognathae</taxon>
        <taxon>Neoaves</taxon>
        <taxon>Columbimorphae</taxon>
        <taxon>Pterocliformes</taxon>
        <taxon>Pteroclidae</taxon>
        <taxon>Pterocles</taxon>
    </lineage>
</organism>
<dbReference type="SUPFAM" id="SSF57667">
    <property type="entry name" value="beta-beta-alpha zinc fingers"/>
    <property type="match status" value="1"/>
</dbReference>
<comment type="subcellular location">
    <subcellularLocation>
        <location evidence="1">Nucleus</location>
    </subcellularLocation>
</comment>
<feature type="non-terminal residue" evidence="9">
    <location>
        <position position="54"/>
    </location>
</feature>
<keyword evidence="5" id="KW-0862">Zinc</keyword>